<accession>A0A6C0DR00</accession>
<feature type="region of interest" description="Disordered" evidence="1">
    <location>
        <begin position="227"/>
        <end position="246"/>
    </location>
</feature>
<evidence type="ECO:0000256" key="1">
    <source>
        <dbReference type="SAM" id="MobiDB-lite"/>
    </source>
</evidence>
<proteinExistence type="predicted"/>
<dbReference type="AlphaFoldDB" id="A0A6C0DR00"/>
<dbReference type="EMBL" id="MN739665">
    <property type="protein sequence ID" value="QHT19348.1"/>
    <property type="molecule type" value="Genomic_DNA"/>
</dbReference>
<name>A0A6C0DR00_9ZZZZ</name>
<protein>
    <submittedName>
        <fullName evidence="2">Uncharacterized protein</fullName>
    </submittedName>
</protein>
<sequence>MTRIIDAMLLIANVLALSNWPAADPHPSRTGRLTVMPTPLPEPPSLALTRDHYYTMQIWPLPEPRTRVVGWFDPSPGTRWIAPPELQTWNPYLRGDPDELVDFYEGYSAEDALRRRWTPTVPNCDCRVKRRDTPMWRAAELLSVELPDRDSSEESWLKDARWVDFAERGRSMGMDIPLDDPRVITPPDPRWQDVPRSIDNRVLRHQLYHVSRYPLDYSSYDGRAWPPETGGRMKGGAPRPVIWTRP</sequence>
<reference evidence="2" key="1">
    <citation type="journal article" date="2020" name="Nature">
        <title>Giant virus diversity and host interactions through global metagenomics.</title>
        <authorList>
            <person name="Schulz F."/>
            <person name="Roux S."/>
            <person name="Paez-Espino D."/>
            <person name="Jungbluth S."/>
            <person name="Walsh D.A."/>
            <person name="Denef V.J."/>
            <person name="McMahon K.D."/>
            <person name="Konstantinidis K.T."/>
            <person name="Eloe-Fadrosh E.A."/>
            <person name="Kyrpides N.C."/>
            <person name="Woyke T."/>
        </authorList>
    </citation>
    <scope>NUCLEOTIDE SEQUENCE</scope>
    <source>
        <strain evidence="2">GVMAG-M-3300023174-57</strain>
    </source>
</reference>
<evidence type="ECO:0000313" key="2">
    <source>
        <dbReference type="EMBL" id="QHT19348.1"/>
    </source>
</evidence>
<organism evidence="2">
    <name type="scientific">viral metagenome</name>
    <dbReference type="NCBI Taxonomy" id="1070528"/>
    <lineage>
        <taxon>unclassified sequences</taxon>
        <taxon>metagenomes</taxon>
        <taxon>organismal metagenomes</taxon>
    </lineage>
</organism>